<evidence type="ECO:0000259" key="3">
    <source>
        <dbReference type="PROSITE" id="PS51212"/>
    </source>
</evidence>
<dbReference type="InterPro" id="IPR002889">
    <property type="entry name" value="WSC_carb-bd"/>
</dbReference>
<sequence>MQYFLTLAALAPAALAQTYYGCYTEIPARALTGSSLIDYDNMTIADCETHCTGFDLWGLEYGGECYCGDALAQGSFPAFSTDCTMPCPGDATATEVCGGPNRLSLYGTAETAPAIVPYPHDPAVTATQYEGCWTEVSGARALAGASGFSLTDMTVGGCGGYCRDSGFTWFGLEYSAECYCGAGLDANSTLALEADCAMACSGEPTEVCGGSDRLSVYQWV</sequence>
<feature type="signal peptide" evidence="2">
    <location>
        <begin position="1"/>
        <end position="16"/>
    </location>
</feature>
<keyword evidence="2" id="KW-0732">Signal</keyword>
<dbReference type="PROSITE" id="PS51212">
    <property type="entry name" value="WSC"/>
    <property type="match status" value="2"/>
</dbReference>
<dbReference type="EMBL" id="JAUEPN010000004">
    <property type="protein sequence ID" value="KAK3296370.1"/>
    <property type="molecule type" value="Genomic_DNA"/>
</dbReference>
<dbReference type="PANTHER" id="PTHR45964:SF5">
    <property type="entry name" value="WSCD FAMILY MEMBER CG9164"/>
    <property type="match status" value="1"/>
</dbReference>
<feature type="domain" description="WSC" evidence="3">
    <location>
        <begin position="126"/>
        <end position="220"/>
    </location>
</feature>
<protein>
    <submittedName>
        <fullName evidence="4">WSC domain-containing protein</fullName>
    </submittedName>
</protein>
<evidence type="ECO:0000256" key="2">
    <source>
        <dbReference type="SAM" id="SignalP"/>
    </source>
</evidence>
<feature type="chain" id="PRO_5041897707" evidence="2">
    <location>
        <begin position="17"/>
        <end position="220"/>
    </location>
</feature>
<dbReference type="Proteomes" id="UP001278766">
    <property type="component" value="Unassembled WGS sequence"/>
</dbReference>
<accession>A0AAE0HH60</accession>
<dbReference type="AlphaFoldDB" id="A0AAE0HH60"/>
<keyword evidence="5" id="KW-1185">Reference proteome</keyword>
<name>A0AAE0HH60_9PEZI</name>
<keyword evidence="1" id="KW-0677">Repeat</keyword>
<dbReference type="Pfam" id="PF01822">
    <property type="entry name" value="WSC"/>
    <property type="match status" value="2"/>
</dbReference>
<dbReference type="InterPro" id="IPR051589">
    <property type="entry name" value="Sialate-O-sulfotransferase"/>
</dbReference>
<organism evidence="4 5">
    <name type="scientific">Chaetomium fimeti</name>
    <dbReference type="NCBI Taxonomy" id="1854472"/>
    <lineage>
        <taxon>Eukaryota</taxon>
        <taxon>Fungi</taxon>
        <taxon>Dikarya</taxon>
        <taxon>Ascomycota</taxon>
        <taxon>Pezizomycotina</taxon>
        <taxon>Sordariomycetes</taxon>
        <taxon>Sordariomycetidae</taxon>
        <taxon>Sordariales</taxon>
        <taxon>Chaetomiaceae</taxon>
        <taxon>Chaetomium</taxon>
    </lineage>
</organism>
<dbReference type="RefSeq" id="XP_062659884.1">
    <property type="nucleotide sequence ID" value="XM_062802338.1"/>
</dbReference>
<proteinExistence type="predicted"/>
<evidence type="ECO:0000313" key="5">
    <source>
        <dbReference type="Proteomes" id="UP001278766"/>
    </source>
</evidence>
<comment type="caution">
    <text evidence="4">The sequence shown here is derived from an EMBL/GenBank/DDBJ whole genome shotgun (WGS) entry which is preliminary data.</text>
</comment>
<reference evidence="4" key="1">
    <citation type="journal article" date="2023" name="Mol. Phylogenet. Evol.">
        <title>Genome-scale phylogeny and comparative genomics of the fungal order Sordariales.</title>
        <authorList>
            <person name="Hensen N."/>
            <person name="Bonometti L."/>
            <person name="Westerberg I."/>
            <person name="Brannstrom I.O."/>
            <person name="Guillou S."/>
            <person name="Cros-Aarteil S."/>
            <person name="Calhoun S."/>
            <person name="Haridas S."/>
            <person name="Kuo A."/>
            <person name="Mondo S."/>
            <person name="Pangilinan J."/>
            <person name="Riley R."/>
            <person name="LaButti K."/>
            <person name="Andreopoulos B."/>
            <person name="Lipzen A."/>
            <person name="Chen C."/>
            <person name="Yan M."/>
            <person name="Daum C."/>
            <person name="Ng V."/>
            <person name="Clum A."/>
            <person name="Steindorff A."/>
            <person name="Ohm R.A."/>
            <person name="Martin F."/>
            <person name="Silar P."/>
            <person name="Natvig D.O."/>
            <person name="Lalanne C."/>
            <person name="Gautier V."/>
            <person name="Ament-Velasquez S.L."/>
            <person name="Kruys A."/>
            <person name="Hutchinson M.I."/>
            <person name="Powell A.J."/>
            <person name="Barry K."/>
            <person name="Miller A.N."/>
            <person name="Grigoriev I.V."/>
            <person name="Debuchy R."/>
            <person name="Gladieux P."/>
            <person name="Hiltunen Thoren M."/>
            <person name="Johannesson H."/>
        </authorList>
    </citation>
    <scope>NUCLEOTIDE SEQUENCE</scope>
    <source>
        <strain evidence="4">CBS 168.71</strain>
    </source>
</reference>
<dbReference type="PANTHER" id="PTHR45964">
    <property type="entry name" value="WSCD FAMILY MEMBER CG9164"/>
    <property type="match status" value="1"/>
</dbReference>
<dbReference type="GeneID" id="87839286"/>
<reference evidence="4" key="2">
    <citation type="submission" date="2023-06" db="EMBL/GenBank/DDBJ databases">
        <authorList>
            <consortium name="Lawrence Berkeley National Laboratory"/>
            <person name="Haridas S."/>
            <person name="Hensen N."/>
            <person name="Bonometti L."/>
            <person name="Westerberg I."/>
            <person name="Brannstrom I.O."/>
            <person name="Guillou S."/>
            <person name="Cros-Aarteil S."/>
            <person name="Calhoun S."/>
            <person name="Kuo A."/>
            <person name="Mondo S."/>
            <person name="Pangilinan J."/>
            <person name="Riley R."/>
            <person name="Labutti K."/>
            <person name="Andreopoulos B."/>
            <person name="Lipzen A."/>
            <person name="Chen C."/>
            <person name="Yanf M."/>
            <person name="Daum C."/>
            <person name="Ng V."/>
            <person name="Clum A."/>
            <person name="Steindorff A."/>
            <person name="Ohm R."/>
            <person name="Martin F."/>
            <person name="Silar P."/>
            <person name="Natvig D."/>
            <person name="Lalanne C."/>
            <person name="Gautier V."/>
            <person name="Ament-Velasquez S.L."/>
            <person name="Kruys A."/>
            <person name="Hutchinson M.I."/>
            <person name="Powell A.J."/>
            <person name="Barry K."/>
            <person name="Miller A.N."/>
            <person name="Grigoriev I.V."/>
            <person name="Debuchy R."/>
            <person name="Gladieux P."/>
            <person name="Thoren M.H."/>
            <person name="Johannesson H."/>
        </authorList>
    </citation>
    <scope>NUCLEOTIDE SEQUENCE</scope>
    <source>
        <strain evidence="4">CBS 168.71</strain>
    </source>
</reference>
<feature type="domain" description="WSC" evidence="3">
    <location>
        <begin position="16"/>
        <end position="109"/>
    </location>
</feature>
<evidence type="ECO:0000256" key="1">
    <source>
        <dbReference type="ARBA" id="ARBA00022737"/>
    </source>
</evidence>
<gene>
    <name evidence="4" type="ORF">B0H64DRAFT_374463</name>
</gene>
<dbReference type="SMART" id="SM00321">
    <property type="entry name" value="WSC"/>
    <property type="match status" value="2"/>
</dbReference>
<evidence type="ECO:0000313" key="4">
    <source>
        <dbReference type="EMBL" id="KAK3296370.1"/>
    </source>
</evidence>